<evidence type="ECO:0000313" key="1">
    <source>
        <dbReference type="EMBL" id="PKU84222.1"/>
    </source>
</evidence>
<name>A0A2I0X8J9_9ASPA</name>
<dbReference type="Proteomes" id="UP000233837">
    <property type="component" value="Unassembled WGS sequence"/>
</dbReference>
<accession>A0A2I0X8J9</accession>
<reference evidence="1 2" key="1">
    <citation type="journal article" date="2016" name="Sci. Rep.">
        <title>The Dendrobium catenatum Lindl. genome sequence provides insights into polysaccharide synthase, floral development and adaptive evolution.</title>
        <authorList>
            <person name="Zhang G.Q."/>
            <person name="Xu Q."/>
            <person name="Bian C."/>
            <person name="Tsai W.C."/>
            <person name="Yeh C.M."/>
            <person name="Liu K.W."/>
            <person name="Yoshida K."/>
            <person name="Zhang L.S."/>
            <person name="Chang S.B."/>
            <person name="Chen F."/>
            <person name="Shi Y."/>
            <person name="Su Y.Y."/>
            <person name="Zhang Y.Q."/>
            <person name="Chen L.J."/>
            <person name="Yin Y."/>
            <person name="Lin M."/>
            <person name="Huang H."/>
            <person name="Deng H."/>
            <person name="Wang Z.W."/>
            <person name="Zhu S.L."/>
            <person name="Zhao X."/>
            <person name="Deng C."/>
            <person name="Niu S.C."/>
            <person name="Huang J."/>
            <person name="Wang M."/>
            <person name="Liu G.H."/>
            <person name="Yang H.J."/>
            <person name="Xiao X.J."/>
            <person name="Hsiao Y.Y."/>
            <person name="Wu W.L."/>
            <person name="Chen Y.Y."/>
            <person name="Mitsuda N."/>
            <person name="Ohme-Takagi M."/>
            <person name="Luo Y.B."/>
            <person name="Van de Peer Y."/>
            <person name="Liu Z.J."/>
        </authorList>
    </citation>
    <scope>NUCLEOTIDE SEQUENCE [LARGE SCALE GENOMIC DNA]</scope>
    <source>
        <tissue evidence="1">The whole plant</tissue>
    </source>
</reference>
<dbReference type="EMBL" id="KZ502052">
    <property type="protein sequence ID" value="PKU84222.1"/>
    <property type="molecule type" value="Genomic_DNA"/>
</dbReference>
<gene>
    <name evidence="1" type="ORF">MA16_Dca002734</name>
</gene>
<organism evidence="1 2">
    <name type="scientific">Dendrobium catenatum</name>
    <dbReference type="NCBI Taxonomy" id="906689"/>
    <lineage>
        <taxon>Eukaryota</taxon>
        <taxon>Viridiplantae</taxon>
        <taxon>Streptophyta</taxon>
        <taxon>Embryophyta</taxon>
        <taxon>Tracheophyta</taxon>
        <taxon>Spermatophyta</taxon>
        <taxon>Magnoliopsida</taxon>
        <taxon>Liliopsida</taxon>
        <taxon>Asparagales</taxon>
        <taxon>Orchidaceae</taxon>
        <taxon>Epidendroideae</taxon>
        <taxon>Malaxideae</taxon>
        <taxon>Dendrobiinae</taxon>
        <taxon>Dendrobium</taxon>
    </lineage>
</organism>
<evidence type="ECO:0000313" key="2">
    <source>
        <dbReference type="Proteomes" id="UP000233837"/>
    </source>
</evidence>
<keyword evidence="2" id="KW-1185">Reference proteome</keyword>
<dbReference type="AlphaFoldDB" id="A0A2I0X8J9"/>
<sequence length="86" mass="9787">MGKWRGRCVQRAVTCEEGKMKTRISPSGRRLEASARGREGFGLLCSLNWRKTRGEGVHAATTNQKEIERKSLFWLESAAIDIHQQE</sequence>
<proteinExistence type="predicted"/>
<reference evidence="1 2" key="2">
    <citation type="journal article" date="2017" name="Nature">
        <title>The Apostasia genome and the evolution of orchids.</title>
        <authorList>
            <person name="Zhang G.Q."/>
            <person name="Liu K.W."/>
            <person name="Li Z."/>
            <person name="Lohaus R."/>
            <person name="Hsiao Y.Y."/>
            <person name="Niu S.C."/>
            <person name="Wang J.Y."/>
            <person name="Lin Y.C."/>
            <person name="Xu Q."/>
            <person name="Chen L.J."/>
            <person name="Yoshida K."/>
            <person name="Fujiwara S."/>
            <person name="Wang Z.W."/>
            <person name="Zhang Y.Q."/>
            <person name="Mitsuda N."/>
            <person name="Wang M."/>
            <person name="Liu G.H."/>
            <person name="Pecoraro L."/>
            <person name="Huang H.X."/>
            <person name="Xiao X.J."/>
            <person name="Lin M."/>
            <person name="Wu X.Y."/>
            <person name="Wu W.L."/>
            <person name="Chen Y.Y."/>
            <person name="Chang S.B."/>
            <person name="Sakamoto S."/>
            <person name="Ohme-Takagi M."/>
            <person name="Yagi M."/>
            <person name="Zeng S.J."/>
            <person name="Shen C.Y."/>
            <person name="Yeh C.M."/>
            <person name="Luo Y.B."/>
            <person name="Tsai W.C."/>
            <person name="Van de Peer Y."/>
            <person name="Liu Z.J."/>
        </authorList>
    </citation>
    <scope>NUCLEOTIDE SEQUENCE [LARGE SCALE GENOMIC DNA]</scope>
    <source>
        <tissue evidence="1">The whole plant</tissue>
    </source>
</reference>
<protein>
    <submittedName>
        <fullName evidence="1">Uncharacterized protein</fullName>
    </submittedName>
</protein>